<dbReference type="GO" id="GO:0005524">
    <property type="term" value="F:ATP binding"/>
    <property type="evidence" value="ECO:0007669"/>
    <property type="project" value="InterPro"/>
</dbReference>
<evidence type="ECO:0000313" key="4">
    <source>
        <dbReference type="Proteomes" id="UP000799291"/>
    </source>
</evidence>
<dbReference type="PANTHER" id="PTHR24359">
    <property type="entry name" value="SERINE/THREONINE-PROTEIN KINASE SBK1"/>
    <property type="match status" value="1"/>
</dbReference>
<dbReference type="InterPro" id="IPR011009">
    <property type="entry name" value="Kinase-like_dom_sf"/>
</dbReference>
<dbReference type="SMART" id="SM00220">
    <property type="entry name" value="S_TKc"/>
    <property type="match status" value="1"/>
</dbReference>
<evidence type="ECO:0000313" key="3">
    <source>
        <dbReference type="EMBL" id="KAF2691223.1"/>
    </source>
</evidence>
<dbReference type="CDD" id="cd00180">
    <property type="entry name" value="PKc"/>
    <property type="match status" value="1"/>
</dbReference>
<dbReference type="Proteomes" id="UP000799291">
    <property type="component" value="Unassembled WGS sequence"/>
</dbReference>
<evidence type="ECO:0000259" key="2">
    <source>
        <dbReference type="PROSITE" id="PS50011"/>
    </source>
</evidence>
<sequence length="955" mass="109227">MGSSYSRHDEEFGDLSLQGSAEALEPCSMEHEEDDEPLDSLNNLYSNVLSEFEKAVNDETGWAWSRLDNFQSAVRLHDLLLSLRHWKEEITFSKSSSKKTQSSYESHRDAEQDKGALILDKVELDQEFLSGVIRSYMDEILKDLRSLHMLQNHARYDEDLAEVVLKDLEASTKCLMLQTRPLREFSRLLQPLAQSYDGSFETAQATKSNEAFRDTYRTSPSQNQELVEVRETGLPLSLAIKPTSAVGDEDITLSPLDKESPAVLPLVKGIPTSIKDVPFYGAARVKPEEDLPRGWVTDDSGFTPYTSFAPDDMTEGADYKTVNETLRRCAVYRANARQGMFWPEKLLRRILTRDRISDALQRLNGEPVTDIILPTTERSPNEYLKIFAVLALMEQEDRIRDFINENVCDRDLPLVEYEGEETWKFMLALSQAPHRRLDFLRDWKVSERELFFRWQHCVNVPFLDFAPDRKSIKHVDFPSGTIMPWSSVAVVGEGGFSTILKVHIHPDCHEFQKLPSIITGDCFAVKRLSKLDGARAEKQDLAFRNERNMMKRFNGFIHPHLITLLMTWTLEGQQYFLFPYAECDLEVYWSEPSNWAIIDHEKECLEIESVRWISKQILGLTDALDSLHNPRNTEEDQERRFGRHGDIKPENILWFRCPSDKKGILVLTDFGLSSYDAERSRSNKRASEAAVTPSYRPPEFDMQNGKISRSSDVWQLGCVFLEFVCWALGGPRLREKFGDQRTSPYITGVKSDAFFEVELSNDGQYVFRVKESVSQFLEKLHEHPLCTSYFHHLLDIISVEMLVVQSHQKRRSTSTKLLHRITELHQDLDTDNMAGKKPRDPRVEGPKPTPFVKGVLNEAIAARAVFSAKPVATKPSPANQIEQSDVDIPAQAGPQFTGRTLPLAAQRGNKPHNKTEHEVLSSRSRPVEEILRTTAESLWRRTVDHATRSGWTAIV</sequence>
<organism evidence="3 4">
    <name type="scientific">Lentithecium fluviatile CBS 122367</name>
    <dbReference type="NCBI Taxonomy" id="1168545"/>
    <lineage>
        <taxon>Eukaryota</taxon>
        <taxon>Fungi</taxon>
        <taxon>Dikarya</taxon>
        <taxon>Ascomycota</taxon>
        <taxon>Pezizomycotina</taxon>
        <taxon>Dothideomycetes</taxon>
        <taxon>Pleosporomycetidae</taxon>
        <taxon>Pleosporales</taxon>
        <taxon>Massarineae</taxon>
        <taxon>Lentitheciaceae</taxon>
        <taxon>Lentithecium</taxon>
    </lineage>
</organism>
<reference evidence="3" key="1">
    <citation type="journal article" date="2020" name="Stud. Mycol.">
        <title>101 Dothideomycetes genomes: a test case for predicting lifestyles and emergence of pathogens.</title>
        <authorList>
            <person name="Haridas S."/>
            <person name="Albert R."/>
            <person name="Binder M."/>
            <person name="Bloem J."/>
            <person name="Labutti K."/>
            <person name="Salamov A."/>
            <person name="Andreopoulos B."/>
            <person name="Baker S."/>
            <person name="Barry K."/>
            <person name="Bills G."/>
            <person name="Bluhm B."/>
            <person name="Cannon C."/>
            <person name="Castanera R."/>
            <person name="Culley D."/>
            <person name="Daum C."/>
            <person name="Ezra D."/>
            <person name="Gonzalez J."/>
            <person name="Henrissat B."/>
            <person name="Kuo A."/>
            <person name="Liang C."/>
            <person name="Lipzen A."/>
            <person name="Lutzoni F."/>
            <person name="Magnuson J."/>
            <person name="Mondo S."/>
            <person name="Nolan M."/>
            <person name="Ohm R."/>
            <person name="Pangilinan J."/>
            <person name="Park H.-J."/>
            <person name="Ramirez L."/>
            <person name="Alfaro M."/>
            <person name="Sun H."/>
            <person name="Tritt A."/>
            <person name="Yoshinaga Y."/>
            <person name="Zwiers L.-H."/>
            <person name="Turgeon B."/>
            <person name="Goodwin S."/>
            <person name="Spatafora J."/>
            <person name="Crous P."/>
            <person name="Grigoriev I."/>
        </authorList>
    </citation>
    <scope>NUCLEOTIDE SEQUENCE</scope>
    <source>
        <strain evidence="3">CBS 122367</strain>
    </source>
</reference>
<feature type="region of interest" description="Disordered" evidence="1">
    <location>
        <begin position="830"/>
        <end position="851"/>
    </location>
</feature>
<accession>A0A6G1JM41</accession>
<dbReference type="OrthoDB" id="1046782at2759"/>
<dbReference type="Gene3D" id="3.30.200.20">
    <property type="entry name" value="Phosphorylase Kinase, domain 1"/>
    <property type="match status" value="1"/>
</dbReference>
<dbReference type="Pfam" id="PF00069">
    <property type="entry name" value="Pkinase"/>
    <property type="match status" value="1"/>
</dbReference>
<feature type="compositionally biased region" description="Basic and acidic residues" evidence="1">
    <location>
        <begin position="1"/>
        <end position="10"/>
    </location>
</feature>
<dbReference type="EMBL" id="MU005570">
    <property type="protein sequence ID" value="KAF2691223.1"/>
    <property type="molecule type" value="Genomic_DNA"/>
</dbReference>
<feature type="region of interest" description="Disordered" evidence="1">
    <location>
        <begin position="1"/>
        <end position="21"/>
    </location>
</feature>
<feature type="compositionally biased region" description="Basic and acidic residues" evidence="1">
    <location>
        <begin position="913"/>
        <end position="924"/>
    </location>
</feature>
<proteinExistence type="predicted"/>
<keyword evidence="4" id="KW-1185">Reference proteome</keyword>
<dbReference type="PANTHER" id="PTHR24359:SF37">
    <property type="entry name" value="PROTEIN KINASE DOMAIN-CONTAINING PROTEIN"/>
    <property type="match status" value="1"/>
</dbReference>
<dbReference type="PROSITE" id="PS50011">
    <property type="entry name" value="PROTEIN_KINASE_DOM"/>
    <property type="match status" value="1"/>
</dbReference>
<name>A0A6G1JM41_9PLEO</name>
<dbReference type="InterPro" id="IPR000719">
    <property type="entry name" value="Prot_kinase_dom"/>
</dbReference>
<gene>
    <name evidence="3" type="ORF">K458DRAFT_426577</name>
</gene>
<protein>
    <recommendedName>
        <fullName evidence="2">Protein kinase domain-containing protein</fullName>
    </recommendedName>
</protein>
<feature type="region of interest" description="Disordered" evidence="1">
    <location>
        <begin position="901"/>
        <end position="924"/>
    </location>
</feature>
<evidence type="ECO:0000256" key="1">
    <source>
        <dbReference type="SAM" id="MobiDB-lite"/>
    </source>
</evidence>
<dbReference type="Gene3D" id="1.10.510.10">
    <property type="entry name" value="Transferase(Phosphotransferase) domain 1"/>
    <property type="match status" value="1"/>
</dbReference>
<feature type="domain" description="Protein kinase" evidence="2">
    <location>
        <begin position="485"/>
        <end position="828"/>
    </location>
</feature>
<dbReference type="GO" id="GO:0004674">
    <property type="term" value="F:protein serine/threonine kinase activity"/>
    <property type="evidence" value="ECO:0007669"/>
    <property type="project" value="TreeGrafter"/>
</dbReference>
<dbReference type="AlphaFoldDB" id="A0A6G1JM41"/>
<dbReference type="SUPFAM" id="SSF56112">
    <property type="entry name" value="Protein kinase-like (PK-like)"/>
    <property type="match status" value="1"/>
</dbReference>